<sequence length="106" mass="11907">MYRKYLGAPDIDRGSFTDARNEDLKGLVKEIFDAVKNRISSNNFEPINLASRGSGQYYGSHRSGFGIEDGISEVEMQIEYEGITFKAAYSAESGQEKPEKWFLPVS</sequence>
<accession>A0A1K1RJD6</accession>
<dbReference type="STRING" id="1150368.SAMN02927921_03625"/>
<dbReference type="OrthoDB" id="2972467at2"/>
<dbReference type="EMBL" id="FPJE01000026">
    <property type="protein sequence ID" value="SFW71956.1"/>
    <property type="molecule type" value="Genomic_DNA"/>
</dbReference>
<keyword evidence="2" id="KW-1185">Reference proteome</keyword>
<evidence type="ECO:0000313" key="2">
    <source>
        <dbReference type="Proteomes" id="UP000182248"/>
    </source>
</evidence>
<evidence type="ECO:0000313" key="1">
    <source>
        <dbReference type="EMBL" id="SFW71956.1"/>
    </source>
</evidence>
<protein>
    <submittedName>
        <fullName evidence="1">Uncharacterized protein</fullName>
    </submittedName>
</protein>
<dbReference type="AlphaFoldDB" id="A0A1K1RJD6"/>
<dbReference type="Proteomes" id="UP000182248">
    <property type="component" value="Unassembled WGS sequence"/>
</dbReference>
<name>A0A1K1RJD6_9FLAO</name>
<gene>
    <name evidence="1" type="ORF">SAMN02927921_03625</name>
</gene>
<proteinExistence type="predicted"/>
<reference evidence="1 2" key="1">
    <citation type="submission" date="2016-11" db="EMBL/GenBank/DDBJ databases">
        <authorList>
            <person name="Jaros S."/>
            <person name="Januszkiewicz K."/>
            <person name="Wedrychowicz H."/>
        </authorList>
    </citation>
    <scope>NUCLEOTIDE SEQUENCE [LARGE SCALE GENOMIC DNA]</scope>
    <source>
        <strain evidence="1 2">CGMCC 1.12145</strain>
    </source>
</reference>
<organism evidence="1 2">
    <name type="scientific">Sinomicrobium oceani</name>
    <dbReference type="NCBI Taxonomy" id="1150368"/>
    <lineage>
        <taxon>Bacteria</taxon>
        <taxon>Pseudomonadati</taxon>
        <taxon>Bacteroidota</taxon>
        <taxon>Flavobacteriia</taxon>
        <taxon>Flavobacteriales</taxon>
        <taxon>Flavobacteriaceae</taxon>
        <taxon>Sinomicrobium</taxon>
    </lineage>
</organism>
<dbReference type="RefSeq" id="WP_072318868.1">
    <property type="nucleotide sequence ID" value="NZ_FPJE01000026.1"/>
</dbReference>